<dbReference type="PANTHER" id="PTHR36302:SF1">
    <property type="entry name" value="COPPER CHAPERONE PCU(A)C"/>
    <property type="match status" value="1"/>
</dbReference>
<proteinExistence type="predicted"/>
<dbReference type="CDD" id="cd08545">
    <property type="entry name" value="YcnI_like"/>
    <property type="match status" value="1"/>
</dbReference>
<protein>
    <recommendedName>
        <fullName evidence="2">YncI copper-binding domain-containing protein</fullName>
    </recommendedName>
</protein>
<evidence type="ECO:0000313" key="4">
    <source>
        <dbReference type="Proteomes" id="UP001143349"/>
    </source>
</evidence>
<organism evidence="3 4">
    <name type="scientific">Paracoccus kondratievae</name>
    <dbReference type="NCBI Taxonomy" id="135740"/>
    <lineage>
        <taxon>Bacteria</taxon>
        <taxon>Pseudomonadati</taxon>
        <taxon>Pseudomonadota</taxon>
        <taxon>Alphaproteobacteria</taxon>
        <taxon>Rhodobacterales</taxon>
        <taxon>Paracoccaceae</taxon>
        <taxon>Paracoccus</taxon>
    </lineage>
</organism>
<dbReference type="InterPro" id="IPR036182">
    <property type="entry name" value="PCuAC_sf"/>
</dbReference>
<dbReference type="Pfam" id="PF04314">
    <property type="entry name" value="PCuAC"/>
    <property type="match status" value="1"/>
</dbReference>
<evidence type="ECO:0000313" key="3">
    <source>
        <dbReference type="EMBL" id="GLK64781.1"/>
    </source>
</evidence>
<reference evidence="3" key="1">
    <citation type="journal article" date="2014" name="Int. J. Syst. Evol. Microbiol.">
        <title>Complete genome sequence of Corynebacterium casei LMG S-19264T (=DSM 44701T), isolated from a smear-ripened cheese.</title>
        <authorList>
            <consortium name="US DOE Joint Genome Institute (JGI-PGF)"/>
            <person name="Walter F."/>
            <person name="Albersmeier A."/>
            <person name="Kalinowski J."/>
            <person name="Ruckert C."/>
        </authorList>
    </citation>
    <scope>NUCLEOTIDE SEQUENCE</scope>
    <source>
        <strain evidence="3">VKM B-2222</strain>
    </source>
</reference>
<evidence type="ECO:0000256" key="1">
    <source>
        <dbReference type="SAM" id="SignalP"/>
    </source>
</evidence>
<name>A0AAD3NY64_9RHOB</name>
<dbReference type="AlphaFoldDB" id="A0AAD3NY64"/>
<dbReference type="Pfam" id="PF07987">
    <property type="entry name" value="DUF1775"/>
    <property type="match status" value="1"/>
</dbReference>
<dbReference type="InterPro" id="IPR012533">
    <property type="entry name" value="YcnI-copper_dom"/>
</dbReference>
<keyword evidence="4" id="KW-1185">Reference proteome</keyword>
<dbReference type="SUPFAM" id="SSF110087">
    <property type="entry name" value="DR1885-like metal-binding protein"/>
    <property type="match status" value="1"/>
</dbReference>
<feature type="signal peptide" evidence="1">
    <location>
        <begin position="1"/>
        <end position="23"/>
    </location>
</feature>
<dbReference type="Gene3D" id="2.60.40.2230">
    <property type="entry name" value="Uncharacterised protein YcnI-like PF07987, DUF1775"/>
    <property type="match status" value="1"/>
</dbReference>
<gene>
    <name evidence="3" type="ORF">GCM10017635_22520</name>
</gene>
<sequence>MKNHVFRALCATLLGLAATPALSHATLEQKEAAAGSTYRAVIRVGHGCEGQATNTLRVELPEGFYNAKPMPKAGWTLETVKGPYAKPFDNHGKEMTEGTREVIWSGGDLQDDWYDEFVIRGTVGADIAPETVLYFKTVQECANGREDWTDVSGSKEVPNPAPGVTVTAGKGDHGHGGHNAAADDGAIKLGDLTLSNGFSRATPPGAPVAGGFVTIANAGAGDRLISASVDFAGRAEIHEMAMEGEVMRMRQLPEGLTIPAGETVELKPGGYHLMFMELKQPLVEGETVNVTLKFEKAGEVTLPLRVGPRNAGTEDKGNAHHGH</sequence>
<feature type="domain" description="YncI copper-binding" evidence="2">
    <location>
        <begin position="24"/>
        <end position="166"/>
    </location>
</feature>
<dbReference type="InterPro" id="IPR038507">
    <property type="entry name" value="YcnI-like_sf"/>
</dbReference>
<keyword evidence="1" id="KW-0732">Signal</keyword>
<evidence type="ECO:0000259" key="2">
    <source>
        <dbReference type="Pfam" id="PF07987"/>
    </source>
</evidence>
<feature type="chain" id="PRO_5042078732" description="YncI copper-binding domain-containing protein" evidence="1">
    <location>
        <begin position="24"/>
        <end position="323"/>
    </location>
</feature>
<dbReference type="InterPro" id="IPR021174">
    <property type="entry name" value="UCP037139"/>
</dbReference>
<dbReference type="EMBL" id="BSFH01000030">
    <property type="protein sequence ID" value="GLK64781.1"/>
    <property type="molecule type" value="Genomic_DNA"/>
</dbReference>
<dbReference type="Gene3D" id="2.60.40.1890">
    <property type="entry name" value="PCu(A)C copper chaperone"/>
    <property type="match status" value="1"/>
</dbReference>
<dbReference type="InterPro" id="IPR007410">
    <property type="entry name" value="LpqE-like"/>
</dbReference>
<reference evidence="3" key="2">
    <citation type="submission" date="2023-01" db="EMBL/GenBank/DDBJ databases">
        <authorList>
            <person name="Sun Q."/>
            <person name="Evtushenko L."/>
        </authorList>
    </citation>
    <scope>NUCLEOTIDE SEQUENCE</scope>
    <source>
        <strain evidence="3">VKM B-2222</strain>
    </source>
</reference>
<dbReference type="PANTHER" id="PTHR36302">
    <property type="entry name" value="BLR7088 PROTEIN"/>
    <property type="match status" value="1"/>
</dbReference>
<comment type="caution">
    <text evidence="3">The sequence shown here is derived from an EMBL/GenBank/DDBJ whole genome shotgun (WGS) entry which is preliminary data.</text>
</comment>
<dbReference type="PIRSF" id="PIRSF037139">
    <property type="entry name" value="UCP037139"/>
    <property type="match status" value="1"/>
</dbReference>
<dbReference type="RefSeq" id="WP_010394485.1">
    <property type="nucleotide sequence ID" value="NZ_BSFH01000030.1"/>
</dbReference>
<dbReference type="Proteomes" id="UP001143349">
    <property type="component" value="Unassembled WGS sequence"/>
</dbReference>
<accession>A0AAD3NY64</accession>
<dbReference type="InterPro" id="IPR058248">
    <property type="entry name" value="Lxx211020-like"/>
</dbReference>